<gene>
    <name evidence="1" type="ORF">LEP1GSC047_2074</name>
</gene>
<accession>V6HZP7</accession>
<dbReference type="AlphaFoldDB" id="V6HZP7"/>
<evidence type="ECO:0000313" key="1">
    <source>
        <dbReference type="EMBL" id="EQA38489.1"/>
    </source>
</evidence>
<proteinExistence type="predicted"/>
<protein>
    <submittedName>
        <fullName evidence="1">Uncharacterized protein</fullName>
    </submittedName>
</protein>
<dbReference type="STRING" id="1049790.LEP1GSC047_2074"/>
<dbReference type="Proteomes" id="UP000018719">
    <property type="component" value="Unassembled WGS sequence"/>
</dbReference>
<organism evidence="1 2">
    <name type="scientific">Leptospira inadai serovar Lyme str. 10</name>
    <dbReference type="NCBI Taxonomy" id="1049790"/>
    <lineage>
        <taxon>Bacteria</taxon>
        <taxon>Pseudomonadati</taxon>
        <taxon>Spirochaetota</taxon>
        <taxon>Spirochaetia</taxon>
        <taxon>Leptospirales</taxon>
        <taxon>Leptospiraceae</taxon>
        <taxon>Leptospira</taxon>
    </lineage>
</organism>
<sequence>MQEFSPQSDLAIRFRNYVILLDRILREVEDELEENRAIRHEWSEWHSNWKKVWLNQTEESSQLRERVSVNRRLRTEDRCVRFQRTEVRGRTRSLRSR</sequence>
<reference evidence="1 2" key="1">
    <citation type="submission" date="2013-05" db="EMBL/GenBank/DDBJ databases">
        <authorList>
            <person name="Harkins D.M."/>
            <person name="Durkin A.S."/>
            <person name="Brinkac L.M."/>
            <person name="Haft D.H."/>
            <person name="Selengut J.D."/>
            <person name="Sanka R."/>
            <person name="DePew J."/>
            <person name="Purushe J."/>
            <person name="Hartskeerl R.A."/>
            <person name="Ahmed A."/>
            <person name="van der Linden H."/>
            <person name="Goris M.G.A."/>
            <person name="Vinetz J.M."/>
            <person name="Sutton G.G."/>
            <person name="Nierman W.C."/>
            <person name="Fouts D.E."/>
        </authorList>
    </citation>
    <scope>NUCLEOTIDE SEQUENCE [LARGE SCALE GENOMIC DNA]</scope>
    <source>
        <strain evidence="1 2">10</strain>
    </source>
</reference>
<evidence type="ECO:0000313" key="2">
    <source>
        <dbReference type="Proteomes" id="UP000018719"/>
    </source>
</evidence>
<name>V6HZP7_9LEPT</name>
<comment type="caution">
    <text evidence="1">The sequence shown here is derived from an EMBL/GenBank/DDBJ whole genome shotgun (WGS) entry which is preliminary data.</text>
</comment>
<dbReference type="EMBL" id="AHMM02000006">
    <property type="protein sequence ID" value="EQA38489.1"/>
    <property type="molecule type" value="Genomic_DNA"/>
</dbReference>